<evidence type="ECO:0000313" key="4">
    <source>
        <dbReference type="Proteomes" id="UP001428290"/>
    </source>
</evidence>
<sequence length="150" mass="15579">MRSIINLLLIAIMMGGCGSTPSSTTQPTSAPTIGDAAALIGSRWNVLTINGKPLVGSKPLPFVIESASQVSGDGGCNGYGGGITIDGTSMQIGPLVSTLMACVEPGIQDQETALHQQFERVRSYQHTATHLTLLDAEGTAIITMVRQPTP</sequence>
<reference evidence="3 4" key="1">
    <citation type="submission" date="2024-02" db="EMBL/GenBank/DDBJ databases">
        <title>Herpetosiphon gulosus NBRC 112829.</title>
        <authorList>
            <person name="Ichikawa N."/>
            <person name="Katano-Makiyama Y."/>
            <person name="Hidaka K."/>
        </authorList>
    </citation>
    <scope>NUCLEOTIDE SEQUENCE [LARGE SCALE GENOMIC DNA]</scope>
    <source>
        <strain evidence="3 4">NBRC 112829</strain>
    </source>
</reference>
<keyword evidence="4" id="KW-1185">Reference proteome</keyword>
<keyword evidence="1" id="KW-0732">Signal</keyword>
<comment type="caution">
    <text evidence="3">The sequence shown here is derived from an EMBL/GenBank/DDBJ whole genome shotgun (WGS) entry which is preliminary data.</text>
</comment>
<dbReference type="Gene3D" id="2.40.128.270">
    <property type="match status" value="1"/>
</dbReference>
<dbReference type="RefSeq" id="WP_345724377.1">
    <property type="nucleotide sequence ID" value="NZ_BAABRU010000024.1"/>
</dbReference>
<gene>
    <name evidence="3" type="ORF">Hgul01_04607</name>
</gene>
<proteinExistence type="predicted"/>
<name>A0ABP9X5X7_9CHLR</name>
<dbReference type="PROSITE" id="PS51257">
    <property type="entry name" value="PROKAR_LIPOPROTEIN"/>
    <property type="match status" value="1"/>
</dbReference>
<feature type="chain" id="PRO_5046064933" description="DUF306 domain-containing protein" evidence="1">
    <location>
        <begin position="19"/>
        <end position="150"/>
    </location>
</feature>
<dbReference type="InterPro" id="IPR005184">
    <property type="entry name" value="DUF306_Meta_HslJ"/>
</dbReference>
<dbReference type="InterPro" id="IPR038670">
    <property type="entry name" value="HslJ-like_sf"/>
</dbReference>
<feature type="signal peptide" evidence="1">
    <location>
        <begin position="1"/>
        <end position="18"/>
    </location>
</feature>
<protein>
    <recommendedName>
        <fullName evidence="2">DUF306 domain-containing protein</fullName>
    </recommendedName>
</protein>
<organism evidence="3 4">
    <name type="scientific">Herpetosiphon gulosus</name>
    <dbReference type="NCBI Taxonomy" id="1973496"/>
    <lineage>
        <taxon>Bacteria</taxon>
        <taxon>Bacillati</taxon>
        <taxon>Chloroflexota</taxon>
        <taxon>Chloroflexia</taxon>
        <taxon>Herpetosiphonales</taxon>
        <taxon>Herpetosiphonaceae</taxon>
        <taxon>Herpetosiphon</taxon>
    </lineage>
</organism>
<feature type="domain" description="DUF306" evidence="2">
    <location>
        <begin position="37"/>
        <end position="143"/>
    </location>
</feature>
<accession>A0ABP9X5X7</accession>
<dbReference type="InterPro" id="IPR053147">
    <property type="entry name" value="Hsp_HslJ-like"/>
</dbReference>
<dbReference type="PANTHER" id="PTHR35535:SF1">
    <property type="entry name" value="HEAT SHOCK PROTEIN HSLJ"/>
    <property type="match status" value="1"/>
</dbReference>
<evidence type="ECO:0000259" key="2">
    <source>
        <dbReference type="Pfam" id="PF03724"/>
    </source>
</evidence>
<evidence type="ECO:0000313" key="3">
    <source>
        <dbReference type="EMBL" id="GAA5530784.1"/>
    </source>
</evidence>
<evidence type="ECO:0000256" key="1">
    <source>
        <dbReference type="SAM" id="SignalP"/>
    </source>
</evidence>
<dbReference type="EMBL" id="BAABRU010000024">
    <property type="protein sequence ID" value="GAA5530784.1"/>
    <property type="molecule type" value="Genomic_DNA"/>
</dbReference>
<dbReference type="Proteomes" id="UP001428290">
    <property type="component" value="Unassembled WGS sequence"/>
</dbReference>
<dbReference type="PANTHER" id="PTHR35535">
    <property type="entry name" value="HEAT SHOCK PROTEIN HSLJ"/>
    <property type="match status" value="1"/>
</dbReference>
<dbReference type="Pfam" id="PF03724">
    <property type="entry name" value="META"/>
    <property type="match status" value="1"/>
</dbReference>